<dbReference type="Pfam" id="PF14624">
    <property type="entry name" value="Vwaint"/>
    <property type="match status" value="1"/>
</dbReference>
<accession>A0ABC9B183</accession>
<feature type="compositionally biased region" description="Polar residues" evidence="1">
    <location>
        <begin position="316"/>
        <end position="333"/>
    </location>
</feature>
<dbReference type="AlphaFoldDB" id="A0ABC9B183"/>
<evidence type="ECO:0000259" key="2">
    <source>
        <dbReference type="PROSITE" id="PS50234"/>
    </source>
</evidence>
<dbReference type="SUPFAM" id="SSF53300">
    <property type="entry name" value="vWA-like"/>
    <property type="match status" value="1"/>
</dbReference>
<evidence type="ECO:0000313" key="3">
    <source>
        <dbReference type="EMBL" id="CAL4990512.1"/>
    </source>
</evidence>
<protein>
    <recommendedName>
        <fullName evidence="2">VWFA domain-containing protein</fullName>
    </recommendedName>
</protein>
<organism evidence="3 4">
    <name type="scientific">Urochloa decumbens</name>
    <dbReference type="NCBI Taxonomy" id="240449"/>
    <lineage>
        <taxon>Eukaryota</taxon>
        <taxon>Viridiplantae</taxon>
        <taxon>Streptophyta</taxon>
        <taxon>Embryophyta</taxon>
        <taxon>Tracheophyta</taxon>
        <taxon>Spermatophyta</taxon>
        <taxon>Magnoliopsida</taxon>
        <taxon>Liliopsida</taxon>
        <taxon>Poales</taxon>
        <taxon>Poaceae</taxon>
        <taxon>PACMAD clade</taxon>
        <taxon>Panicoideae</taxon>
        <taxon>Panicodae</taxon>
        <taxon>Paniceae</taxon>
        <taxon>Melinidinae</taxon>
        <taxon>Urochloa</taxon>
    </lineage>
</organism>
<evidence type="ECO:0000313" key="4">
    <source>
        <dbReference type="Proteomes" id="UP001497457"/>
    </source>
</evidence>
<dbReference type="SMART" id="SM00327">
    <property type="entry name" value="VWA"/>
    <property type="match status" value="1"/>
</dbReference>
<dbReference type="InterPro" id="IPR032838">
    <property type="entry name" value="Vwaint_dom"/>
</dbReference>
<gene>
    <name evidence="3" type="ORF">URODEC1_LOCUS60285</name>
</gene>
<dbReference type="InterPro" id="IPR002035">
    <property type="entry name" value="VWF_A"/>
</dbReference>
<keyword evidence="4" id="KW-1185">Reference proteome</keyword>
<name>A0ABC9B183_9POAL</name>
<dbReference type="PROSITE" id="PS50234">
    <property type="entry name" value="VWFA"/>
    <property type="match status" value="1"/>
</dbReference>
<dbReference type="Proteomes" id="UP001497457">
    <property type="component" value="Chromosome 24b"/>
</dbReference>
<evidence type="ECO:0000256" key="1">
    <source>
        <dbReference type="SAM" id="MobiDB-lite"/>
    </source>
</evidence>
<dbReference type="PANTHER" id="PTHR10579:SF110">
    <property type="entry name" value="VWFA DOMAIN-CONTAINING PROTEIN"/>
    <property type="match status" value="1"/>
</dbReference>
<dbReference type="PANTHER" id="PTHR10579">
    <property type="entry name" value="CALCIUM-ACTIVATED CHLORIDE CHANNEL REGULATOR"/>
    <property type="match status" value="1"/>
</dbReference>
<sequence length="528" mass="56169">MAFRDDEKPLATPNAVAGSKDGLVKMTIPTYSKKDVALTADSVTAVVEIKATSSTAVREGLDLVAVLDVSGSMGGEKIESVKRALKFVIMKLTPADRLSIVTFHSSADRLNPLQSMTQATQDVLKAKVGTLVADGGTDIKAGLDLGLAILAGRVHTESRTANIFLMSDGQTSGDPTVVNPGDVSVYTFGFGRGTDHKLLTALAKKSVGGTYSSVPDGTNLSAPFATLLGGLLTVVAQDVRLTLTPKTADGDLDTMVVAPGTDYTQTTNANGTITIKFGTLFAGEARKVAVNFTLKDSDDDEKYNATLAVARHSYAAQETPQPPQNIQRVRTPTPSSPADAGAEELAVQAEEVRRRHAGKISEASEMAEEAGKTKDDGKLALAREKLVDAQNALEDILVDDGDKMVDALRAELMKLLEYMDSHQVYDELGRPYALATVTSHGRQRAAGRGDEEEVPSLYVTPRMVKYLEQAKKFEENTEEPVPSAEEDAKKDLEDNPLGAIAAPLAFYLDSAIQALQAIQKIVAATSST</sequence>
<reference evidence="3" key="1">
    <citation type="submission" date="2024-10" db="EMBL/GenBank/DDBJ databases">
        <authorList>
            <person name="Ryan C."/>
        </authorList>
    </citation>
    <scope>NUCLEOTIDE SEQUENCE [LARGE SCALE GENOMIC DNA]</scope>
</reference>
<dbReference type="EMBL" id="OZ075134">
    <property type="protein sequence ID" value="CAL4990512.1"/>
    <property type="molecule type" value="Genomic_DNA"/>
</dbReference>
<proteinExistence type="predicted"/>
<dbReference type="InterPro" id="IPR036465">
    <property type="entry name" value="vWFA_dom_sf"/>
</dbReference>
<dbReference type="Gene3D" id="3.40.50.410">
    <property type="entry name" value="von Willebrand factor, type A domain"/>
    <property type="match status" value="1"/>
</dbReference>
<feature type="domain" description="VWFA" evidence="2">
    <location>
        <begin position="62"/>
        <end position="228"/>
    </location>
</feature>
<feature type="region of interest" description="Disordered" evidence="1">
    <location>
        <begin position="314"/>
        <end position="342"/>
    </location>
</feature>
<dbReference type="InterPro" id="IPR051266">
    <property type="entry name" value="CLCR"/>
</dbReference>
<dbReference type="Pfam" id="PF00092">
    <property type="entry name" value="VWA"/>
    <property type="match status" value="1"/>
</dbReference>